<dbReference type="EMBL" id="DRYQ01000074">
    <property type="protein sequence ID" value="HHQ50688.1"/>
    <property type="molecule type" value="Genomic_DNA"/>
</dbReference>
<evidence type="ECO:0000313" key="1">
    <source>
        <dbReference type="EMBL" id="HEH30998.1"/>
    </source>
</evidence>
<dbReference type="AlphaFoldDB" id="A0A7J2TAZ9"/>
<comment type="caution">
    <text evidence="1">The sequence shown here is derived from an EMBL/GenBank/DDBJ whole genome shotgun (WGS) entry which is preliminary data.</text>
</comment>
<evidence type="ECO:0000313" key="2">
    <source>
        <dbReference type="EMBL" id="HHQ50688.1"/>
    </source>
</evidence>
<dbReference type="EMBL" id="DSLL01000020">
    <property type="protein sequence ID" value="HEH30998.1"/>
    <property type="molecule type" value="Genomic_DNA"/>
</dbReference>
<gene>
    <name evidence="2" type="ORF">ENM66_04990</name>
    <name evidence="1" type="ORF">ENP99_02645</name>
</gene>
<name>A0A7J2TAZ9_9CREN</name>
<proteinExistence type="predicted"/>
<sequence>MVAIARGHGFDLEKPRVVNDRLDRLGWYRYNLLVADERRIVIACSLDKAFIPFSSIPPRNVVVVEYKEGDKTGSVRKIVWSRAV</sequence>
<protein>
    <submittedName>
        <fullName evidence="1">Uncharacterized protein</fullName>
    </submittedName>
</protein>
<accession>A0A7J2TAZ9</accession>
<organism evidence="1">
    <name type="scientific">Ignisphaera aggregans</name>
    <dbReference type="NCBI Taxonomy" id="334771"/>
    <lineage>
        <taxon>Archaea</taxon>
        <taxon>Thermoproteota</taxon>
        <taxon>Thermoprotei</taxon>
        <taxon>Desulfurococcales</taxon>
        <taxon>Desulfurococcaceae</taxon>
        <taxon>Ignisphaera</taxon>
    </lineage>
</organism>
<reference evidence="1" key="1">
    <citation type="journal article" date="2020" name="mSystems">
        <title>Genome- and Community-Level Interaction Insights into Carbon Utilization and Element Cycling Functions of Hydrothermarchaeota in Hydrothermal Sediment.</title>
        <authorList>
            <person name="Zhou Z."/>
            <person name="Liu Y."/>
            <person name="Xu W."/>
            <person name="Pan J."/>
            <person name="Luo Z.H."/>
            <person name="Li M."/>
        </authorList>
    </citation>
    <scope>NUCLEOTIDE SEQUENCE [LARGE SCALE GENOMIC DNA]</scope>
    <source>
        <strain evidence="2">SpSt-1105</strain>
        <strain evidence="1">SpSt-27</strain>
    </source>
</reference>